<feature type="compositionally biased region" description="Polar residues" evidence="14">
    <location>
        <begin position="615"/>
        <end position="634"/>
    </location>
</feature>
<dbReference type="Gene3D" id="2.60.200.20">
    <property type="match status" value="1"/>
</dbReference>
<feature type="compositionally biased region" description="Basic and acidic residues" evidence="14">
    <location>
        <begin position="430"/>
        <end position="449"/>
    </location>
</feature>
<feature type="compositionally biased region" description="Basic and acidic residues" evidence="14">
    <location>
        <begin position="1051"/>
        <end position="1062"/>
    </location>
</feature>
<evidence type="ECO:0000256" key="3">
    <source>
        <dbReference type="ARBA" id="ARBA00015014"/>
    </source>
</evidence>
<dbReference type="PROSITE" id="PS50172">
    <property type="entry name" value="BRCT"/>
    <property type="match status" value="1"/>
</dbReference>
<accession>A0AAV7A479</accession>
<keyword evidence="6" id="KW-0597">Phosphoprotein</keyword>
<feature type="compositionally biased region" description="Low complexity" evidence="14">
    <location>
        <begin position="748"/>
        <end position="760"/>
    </location>
</feature>
<dbReference type="InterPro" id="IPR000253">
    <property type="entry name" value="FHA_dom"/>
</dbReference>
<dbReference type="SUPFAM" id="SSF69349">
    <property type="entry name" value="Phage fibre proteins"/>
    <property type="match status" value="1"/>
</dbReference>
<dbReference type="GO" id="GO:0005694">
    <property type="term" value="C:chromosome"/>
    <property type="evidence" value="ECO:0007669"/>
    <property type="project" value="UniProtKB-SubCell"/>
</dbReference>
<feature type="compositionally biased region" description="Basic and acidic residues" evidence="14">
    <location>
        <begin position="261"/>
        <end position="279"/>
    </location>
</feature>
<keyword evidence="12" id="KW-0539">Nucleus</keyword>
<feature type="compositionally biased region" description="Polar residues" evidence="14">
    <location>
        <begin position="903"/>
        <end position="919"/>
    </location>
</feature>
<dbReference type="Pfam" id="PF00498">
    <property type="entry name" value="FHA"/>
    <property type="match status" value="1"/>
</dbReference>
<dbReference type="PANTHER" id="PTHR23196">
    <property type="entry name" value="PAX TRANSCRIPTION ACTIVATION DOMAIN INTERACTING PROTEIN"/>
    <property type="match status" value="1"/>
</dbReference>
<organism evidence="17 18">
    <name type="scientific">Engystomops pustulosus</name>
    <name type="common">Tungara frog</name>
    <name type="synonym">Physalaemus pustulosus</name>
    <dbReference type="NCBI Taxonomy" id="76066"/>
    <lineage>
        <taxon>Eukaryota</taxon>
        <taxon>Metazoa</taxon>
        <taxon>Chordata</taxon>
        <taxon>Craniata</taxon>
        <taxon>Vertebrata</taxon>
        <taxon>Euteleostomi</taxon>
        <taxon>Amphibia</taxon>
        <taxon>Batrachia</taxon>
        <taxon>Anura</taxon>
        <taxon>Neobatrachia</taxon>
        <taxon>Hyloidea</taxon>
        <taxon>Leptodactylidae</taxon>
        <taxon>Leiuperinae</taxon>
        <taxon>Engystomops</taxon>
    </lineage>
</organism>
<feature type="compositionally biased region" description="Polar residues" evidence="14">
    <location>
        <begin position="390"/>
        <end position="405"/>
    </location>
</feature>
<dbReference type="CDD" id="cd18441">
    <property type="entry name" value="BRCT_MDC1_rpt2"/>
    <property type="match status" value="1"/>
</dbReference>
<keyword evidence="7" id="KW-0677">Repeat</keyword>
<keyword evidence="11" id="KW-0234">DNA repair</keyword>
<feature type="compositionally biased region" description="Low complexity" evidence="14">
    <location>
        <begin position="1866"/>
        <end position="1879"/>
    </location>
</feature>
<keyword evidence="5" id="KW-1017">Isopeptide bond</keyword>
<feature type="compositionally biased region" description="Basic and acidic residues" evidence="14">
    <location>
        <begin position="1723"/>
        <end position="1733"/>
    </location>
</feature>
<comment type="subcellular location">
    <subcellularLocation>
        <location evidence="2">Chromosome</location>
    </subcellularLocation>
    <subcellularLocation>
        <location evidence="1">Nucleus</location>
    </subcellularLocation>
</comment>
<evidence type="ECO:0000313" key="18">
    <source>
        <dbReference type="Proteomes" id="UP000824782"/>
    </source>
</evidence>
<protein>
    <recommendedName>
        <fullName evidence="3">Mediator of DNA damage checkpoint protein 1</fullName>
    </recommendedName>
</protein>
<name>A0AAV7A479_ENGPU</name>
<evidence type="ECO:0000256" key="11">
    <source>
        <dbReference type="ARBA" id="ARBA00023204"/>
    </source>
</evidence>
<feature type="compositionally biased region" description="Acidic residues" evidence="14">
    <location>
        <begin position="677"/>
        <end position="687"/>
    </location>
</feature>
<keyword evidence="4" id="KW-0158">Chromosome</keyword>
<feature type="compositionally biased region" description="Acidic residues" evidence="14">
    <location>
        <begin position="603"/>
        <end position="612"/>
    </location>
</feature>
<evidence type="ECO:0000256" key="12">
    <source>
        <dbReference type="ARBA" id="ARBA00023242"/>
    </source>
</evidence>
<feature type="compositionally biased region" description="Basic residues" evidence="14">
    <location>
        <begin position="1435"/>
        <end position="1447"/>
    </location>
</feature>
<evidence type="ECO:0000256" key="7">
    <source>
        <dbReference type="ARBA" id="ARBA00022737"/>
    </source>
</evidence>
<keyword evidence="8" id="KW-0227">DNA damage</keyword>
<proteinExistence type="predicted"/>
<evidence type="ECO:0000256" key="2">
    <source>
        <dbReference type="ARBA" id="ARBA00004286"/>
    </source>
</evidence>
<feature type="compositionally biased region" description="Basic and acidic residues" evidence="14">
    <location>
        <begin position="1485"/>
        <end position="1506"/>
    </location>
</feature>
<gene>
    <name evidence="17" type="ORF">GDO81_003265</name>
</gene>
<feature type="compositionally biased region" description="Polar residues" evidence="14">
    <location>
        <begin position="1622"/>
        <end position="1636"/>
    </location>
</feature>
<evidence type="ECO:0000256" key="9">
    <source>
        <dbReference type="ARBA" id="ARBA00022843"/>
    </source>
</evidence>
<feature type="compositionally biased region" description="Basic and acidic residues" evidence="14">
    <location>
        <begin position="1354"/>
        <end position="1367"/>
    </location>
</feature>
<feature type="compositionally biased region" description="Acidic residues" evidence="14">
    <location>
        <begin position="566"/>
        <end position="575"/>
    </location>
</feature>
<keyword evidence="9" id="KW-0832">Ubl conjugation</keyword>
<dbReference type="PROSITE" id="PS50006">
    <property type="entry name" value="FHA_DOMAIN"/>
    <property type="match status" value="1"/>
</dbReference>
<evidence type="ECO:0000256" key="1">
    <source>
        <dbReference type="ARBA" id="ARBA00004123"/>
    </source>
</evidence>
<dbReference type="Pfam" id="PF16589">
    <property type="entry name" value="BRCT_2"/>
    <property type="match status" value="1"/>
</dbReference>
<feature type="compositionally biased region" description="Acidic residues" evidence="14">
    <location>
        <begin position="1693"/>
        <end position="1709"/>
    </location>
</feature>
<evidence type="ECO:0000256" key="13">
    <source>
        <dbReference type="ARBA" id="ARBA00023306"/>
    </source>
</evidence>
<feature type="compositionally biased region" description="Basic and acidic residues" evidence="14">
    <location>
        <begin position="1811"/>
        <end position="1821"/>
    </location>
</feature>
<feature type="region of interest" description="Disordered" evidence="14">
    <location>
        <begin position="944"/>
        <end position="1908"/>
    </location>
</feature>
<evidence type="ECO:0000256" key="14">
    <source>
        <dbReference type="SAM" id="MobiDB-lite"/>
    </source>
</evidence>
<evidence type="ECO:0000313" key="17">
    <source>
        <dbReference type="EMBL" id="KAG8553093.1"/>
    </source>
</evidence>
<evidence type="ECO:0000256" key="5">
    <source>
        <dbReference type="ARBA" id="ARBA00022499"/>
    </source>
</evidence>
<feature type="compositionally biased region" description="Basic and acidic residues" evidence="14">
    <location>
        <begin position="1001"/>
        <end position="1011"/>
    </location>
</feature>
<feature type="compositionally biased region" description="Polar residues" evidence="14">
    <location>
        <begin position="1310"/>
        <end position="1320"/>
    </location>
</feature>
<feature type="domain" description="BRCT" evidence="16">
    <location>
        <begin position="1908"/>
        <end position="1986"/>
    </location>
</feature>
<feature type="region of interest" description="Disordered" evidence="14">
    <location>
        <begin position="336"/>
        <end position="461"/>
    </location>
</feature>
<dbReference type="CDD" id="cd17744">
    <property type="entry name" value="BRCT_MDC1_rpt1"/>
    <property type="match status" value="1"/>
</dbReference>
<comment type="caution">
    <text evidence="17">The sequence shown here is derived from an EMBL/GenBank/DDBJ whole genome shotgun (WGS) entry which is preliminary data.</text>
</comment>
<dbReference type="Proteomes" id="UP000824782">
    <property type="component" value="Unassembled WGS sequence"/>
</dbReference>
<feature type="compositionally biased region" description="Basic and acidic residues" evidence="14">
    <location>
        <begin position="1643"/>
        <end position="1660"/>
    </location>
</feature>
<evidence type="ECO:0000259" key="15">
    <source>
        <dbReference type="PROSITE" id="PS50006"/>
    </source>
</evidence>
<feature type="compositionally biased region" description="Basic and acidic residues" evidence="14">
    <location>
        <begin position="1668"/>
        <end position="1681"/>
    </location>
</feature>
<feature type="region of interest" description="Disordered" evidence="14">
    <location>
        <begin position="169"/>
        <end position="192"/>
    </location>
</feature>
<evidence type="ECO:0000259" key="16">
    <source>
        <dbReference type="PROSITE" id="PS50172"/>
    </source>
</evidence>
<dbReference type="SUPFAM" id="SSF52113">
    <property type="entry name" value="BRCT domain"/>
    <property type="match status" value="1"/>
</dbReference>
<feature type="compositionally biased region" description="Basic and acidic residues" evidence="14">
    <location>
        <begin position="1584"/>
        <end position="1596"/>
    </location>
</feature>
<dbReference type="GO" id="GO:0005634">
    <property type="term" value="C:nucleus"/>
    <property type="evidence" value="ECO:0007669"/>
    <property type="project" value="UniProtKB-SubCell"/>
</dbReference>
<dbReference type="InterPro" id="IPR051579">
    <property type="entry name" value="DDR_Transcriptional_Reg"/>
</dbReference>
<feature type="region of interest" description="Disordered" evidence="14">
    <location>
        <begin position="1"/>
        <end position="20"/>
    </location>
</feature>
<feature type="compositionally biased region" description="Basic and acidic residues" evidence="14">
    <location>
        <begin position="1515"/>
        <end position="1542"/>
    </location>
</feature>
<dbReference type="SMART" id="SM00292">
    <property type="entry name" value="BRCT"/>
    <property type="match status" value="2"/>
</dbReference>
<evidence type="ECO:0000256" key="8">
    <source>
        <dbReference type="ARBA" id="ARBA00022763"/>
    </source>
</evidence>
<feature type="compositionally biased region" description="Basic and acidic residues" evidence="14">
    <location>
        <begin position="373"/>
        <end position="389"/>
    </location>
</feature>
<feature type="compositionally biased region" description="Polar residues" evidence="14">
    <location>
        <begin position="1221"/>
        <end position="1234"/>
    </location>
</feature>
<dbReference type="InterPro" id="IPR001357">
    <property type="entry name" value="BRCT_dom"/>
</dbReference>
<dbReference type="Pfam" id="PF16770">
    <property type="entry name" value="RTT107_BRCT_5"/>
    <property type="match status" value="1"/>
</dbReference>
<feature type="region of interest" description="Disordered" evidence="14">
    <location>
        <begin position="214"/>
        <end position="281"/>
    </location>
</feature>
<keyword evidence="10" id="KW-0007">Acetylation</keyword>
<keyword evidence="18" id="KW-1185">Reference proteome</keyword>
<dbReference type="GO" id="GO:0006281">
    <property type="term" value="P:DNA repair"/>
    <property type="evidence" value="ECO:0007669"/>
    <property type="project" value="UniProtKB-KW"/>
</dbReference>
<feature type="domain" description="FHA" evidence="15">
    <location>
        <begin position="46"/>
        <end position="95"/>
    </location>
</feature>
<evidence type="ECO:0000256" key="10">
    <source>
        <dbReference type="ARBA" id="ARBA00022990"/>
    </source>
</evidence>
<feature type="compositionally biased region" description="Acidic residues" evidence="14">
    <location>
        <begin position="530"/>
        <end position="539"/>
    </location>
</feature>
<feature type="compositionally biased region" description="Basic and acidic residues" evidence="14">
    <location>
        <begin position="1761"/>
        <end position="1780"/>
    </location>
</feature>
<feature type="compositionally biased region" description="Polar residues" evidence="14">
    <location>
        <begin position="586"/>
        <end position="596"/>
    </location>
</feature>
<dbReference type="EMBL" id="WNYA01000010">
    <property type="protein sequence ID" value="KAG8553093.1"/>
    <property type="molecule type" value="Genomic_DNA"/>
</dbReference>
<dbReference type="CDD" id="cd22665">
    <property type="entry name" value="FHA_MDC1"/>
    <property type="match status" value="1"/>
</dbReference>
<feature type="region of interest" description="Disordered" evidence="14">
    <location>
        <begin position="512"/>
        <end position="793"/>
    </location>
</feature>
<feature type="compositionally biased region" description="Basic and acidic residues" evidence="14">
    <location>
        <begin position="517"/>
        <end position="526"/>
    </location>
</feature>
<dbReference type="PANTHER" id="PTHR23196:SF34">
    <property type="entry name" value="MEDIATOR OF DNA DAMAGE CHECKPOINT PROTEIN 1"/>
    <property type="match status" value="1"/>
</dbReference>
<keyword evidence="13" id="KW-0131">Cell cycle</keyword>
<feature type="compositionally biased region" description="Polar residues" evidence="14">
    <location>
        <begin position="241"/>
        <end position="253"/>
    </location>
</feature>
<evidence type="ECO:0000256" key="6">
    <source>
        <dbReference type="ARBA" id="ARBA00022553"/>
    </source>
</evidence>
<sequence>MDETQRLDLDDEEETSFNRDKPVGNLHMFAGIHGPAQDFSIYRGKNLIGRHASCDITLPAQSVSKKHAILDVTGNCHTICDSGSLNKTRRGKVALAPNVRYALSDGDFLLFADVACRYTIPVNVEAETTGVVESEDDSMLVPATQGALAIEKTPGAAIRRIARGAVLARDSGDEEEQTPWNEGGSGSFKDSHKTLGPGTICPPEADTVVPESDEEIDTSTSEVRLPSLNVSCDSDTDTSRKSSFVPSSQNISTPLVLKNPSKHDERTWTAMDTSREESSKTTCAENKLRLGMEENRGYEQAVESTSACSVTVPCVEVAGAVDENTKKEQTFEKILEDDTLTKPSVAESDENMVSSKIETAQEAPCELNSDVSAKLKEDDNNREEDKTTSEAKTSVLQSNKTNEGGSSHAVFHMDSDTDDDDDEAATNGSHIEKSRSREVADTIDSEKKASPPLLLGNEGDIDADVESDKNVVKLKRDREELSKTEVVTGLAIDSDTDDEAVDIPKPVEINAAQDLTSKAEEKKEGFYLDSDTDVEEDVSTAEVKEAQPEPSKVAVKEVTAALNLDSDTDVEEEADVSIQDTAHKPQVSSNESTNVQEVSGVDSDTDVEEETDVSIQDTTHEPQISSTESTNVQEATGAGSDNDVEDDQIQNVNLEKTSTDDDPKTAVVAVALHVDSDTDVDDDDEELPVTPRTVDASESSTNADGAKQVISLNSDTDVEESGGSSIVPRPEDEGNTSAVQKKADVDKSSVSSVIEISGISTKETQNVSAEISTEEDETQKSESESIDLEMMPTQCYLEPQEESDPAEEEEEATQAYVFSSTWAEPDPFKRPADPISVLQISSVTLDTSEDEIDELEIAETQPFCTEAELVGPSVQETPEPVERSVDETSSEEESEKETQQVSHETLSSDATQPVSQCLSTKPAEDTGTWLHLKRDVPAAVWIKSLQQEENTEDVGEASETTKDATQADEQSLKLELEATQLYVEEEKPPETQTPPAANESKGLKVPEKAAEQLEQPFSDATQAKDDDATQTIDIDATKDEDSTQVIDNEATEAKDDDATQDKDDNDTQTIDSNAAETKEKDATQATDNDATETKDKDATQAIDNATETKGDDATQAIDNDATETKDDDATQAIDNDATETKDDDATQAIDNDATETKGDDATLAIDNDATETKDKDATQAIDNDAIETKDDDAIQAVDNTATQAKDDASQACSMSGDDAVQVTSVNDPSVSSTELPDERKEKPSSRRGLSRSKKKKEPAQNVLVPSETEKLPDTAPAEEPGEPSAVEPETEIKEVHEEKEVKRRGGRRTAASQDTTNEEAVTSRKRTSKKSSEDEPSGINEPRGKKQVTRKIAKKEGNEELKEEHSNTVEVTSEVTQSDKKGRVVKPTSAEGGDQASVENKEIVSTEPSKSPIVVEGEDLIEPNDSGAKSDSLKKPARNKRRVATRLKKADAEEAVNPEDVDNKNSLESQEETQGRKATRKSRVKAPEPESDKDEATTEDYKKVEDVSPAEPVSENEKSRRTRRSLKEESKEESQEVQEGKGKSRRSASIKDIEPKNKDKVQVNEDKPASNNMAKRTRNNSRQETSKTEQEVKENANIEDNEAVRKSRRTQKNQKEEKTEDSIATQEISSSDANTTRKSRRGQRVEDSVTKEEIIKETTSRRTRRHSKEGDDVKVVQDQTKKSRRTRKNSEEANPEDTLEESLAAEDKEEAAGKKNTRKNKKQVKEDQKKGAGDEESQPSEEKYKRSPRTRAKAADGSQGEEVKKGSEESPKVSPQEKSKPGRGRPAAKKEDLPQLSTPVTSRKRGQTTKTEGEVKRKKSDDGEEKPEELVVIETPKSRRGRPRKLLPETENTQTEKEISPPDPSPSRSTRQRPSSASSNPQEARTPRRTNRTSTAATSPYPAQSGSAPKILFTGVVDTAGEETIRSLGGDIAESVFDCTHLVTDRVRRTVKFLCALARGIPIVTLDWIDKCKKSGCFLSPNGFLVHDKEQEKNFSFVLSESLQKARKRPLFEGYEIHVTQQVKPEPDHMKDIIRCSGATFLPKMPRSFKEKCIVVSCPEDAARCKSVPASVPITSAEFILSGILRQEVNPTAYLLNPTAQDTGPTPAKRRR</sequence>
<dbReference type="Gene3D" id="3.40.50.10190">
    <property type="entry name" value="BRCT domain"/>
    <property type="match status" value="2"/>
</dbReference>
<reference evidence="17" key="1">
    <citation type="thesis" date="2020" institute="ProQuest LLC" country="789 East Eisenhower Parkway, Ann Arbor, MI, USA">
        <title>Comparative Genomics and Chromosome Evolution.</title>
        <authorList>
            <person name="Mudd A.B."/>
        </authorList>
    </citation>
    <scope>NUCLEOTIDE SEQUENCE</scope>
    <source>
        <strain evidence="17">237g6f4</strain>
        <tissue evidence="17">Blood</tissue>
    </source>
</reference>
<dbReference type="InterPro" id="IPR008984">
    <property type="entry name" value="SMAD_FHA_dom_sf"/>
</dbReference>
<evidence type="ECO:0000256" key="4">
    <source>
        <dbReference type="ARBA" id="ARBA00022454"/>
    </source>
</evidence>
<feature type="compositionally biased region" description="Polar residues" evidence="14">
    <location>
        <begin position="761"/>
        <end position="771"/>
    </location>
</feature>
<dbReference type="InterPro" id="IPR036420">
    <property type="entry name" value="BRCT_dom_sf"/>
</dbReference>
<feature type="compositionally biased region" description="Basic and acidic residues" evidence="14">
    <location>
        <begin position="1290"/>
        <end position="1303"/>
    </location>
</feature>
<feature type="compositionally biased region" description="Basic and acidic residues" evidence="14">
    <location>
        <begin position="1549"/>
        <end position="1568"/>
    </location>
</feature>
<dbReference type="SUPFAM" id="SSF49879">
    <property type="entry name" value="SMAD/FHA domain"/>
    <property type="match status" value="1"/>
</dbReference>
<feature type="region of interest" description="Disordered" evidence="14">
    <location>
        <begin position="862"/>
        <end position="929"/>
    </location>
</feature>